<sequence>MSADTITGKLDSITLHNNFSASSFQNVPTDELQGSGYVSTTFPGKDKQIAEVMDALDESGLIPEGLIEAETKYFYNSLGINDTYFASETVATIASHILALYSAKVDAFARGVTDKPFLHHRREFDDHAVYFSAGDSIEFEHDIDDKYLDTPVDSPAYRAEYFQTKLPNNDTVKCQFVYKCHFPENSTSSTSADASIDSISDKTFSTIATKHTKVLYSEILAELANTEGPVIKHFTLAATGEQRIIIGYKRNSSPRYSSALSTLANYYNVDLKRKYVENFANGYSIISIYFEHSESVSPELTIYQIAKEASLIYCIPNSVFHDKFASGELSIQEAIYAHCGVIFLTHFLNRLGPEYNSLKELLPASSSPKHVELLSKIKKRLTSETYSQSYITECFNEHMDLVSSLFRNFLDVHYTSSSLNKTLSYQRASSIAPITTDDEFEKALTASVGGNENHALVMRTLYAFNKSILKTNFFVTSKIALSFRLKPSFLPVSEYPNTPFGMFFVVGSGFRGFHIRFRDVARGGIRIVKSRSVDNYLTNQRTMFDENYNLASTQQRKNKDIPEGGSKGVVLLNPGAAQERPKECFTKYIDSLLDLLIKDPSKEKIVDLYNKPEMLYLGPDENTAGYVDWATLHAKKRGAKFGFPWKAFFTGKSPSIGGIPHDEYGMTSLSVRAFTEGAYEKLGISDWSKVNKLQMAGGDGDLGSNEIKLSGAENYIGIVDGTGVLVDEDGLDKKELLRLAEERLPNSYFDKSKLGPKGYLVLIDDVNVTLPNGEFVANGLTLRNNFHLTLKKHYPENFINLFVPCGGRPSALDANNVHNLIDEKTGKSIIPIITEGANLFITQPAKLILEKAGALLFKDASANKGAHVR</sequence>
<feature type="domain" description="Glutamate/phenylalanine/leucine/valine/L-tryptophan dehydrogenase C-terminal" evidence="4">
    <location>
        <begin position="658"/>
        <end position="869"/>
    </location>
</feature>
<dbReference type="PANTHER" id="PTHR11606">
    <property type="entry name" value="GLUTAMATE DEHYDROGENASE"/>
    <property type="match status" value="1"/>
</dbReference>
<comment type="similarity">
    <text evidence="1">Belongs to the Glu/Leu/Phe/Val dehydrogenases family.</text>
</comment>
<dbReference type="SUPFAM" id="SSF51735">
    <property type="entry name" value="NAD(P)-binding Rossmann-fold domains"/>
    <property type="match status" value="1"/>
</dbReference>
<dbReference type="InterPro" id="IPR055480">
    <property type="entry name" value="NAD-GDH_N"/>
</dbReference>
<dbReference type="InterPro" id="IPR046346">
    <property type="entry name" value="Aminoacid_DH-like_N_sf"/>
</dbReference>
<dbReference type="GO" id="GO:0006538">
    <property type="term" value="P:L-glutamate catabolic process"/>
    <property type="evidence" value="ECO:0007669"/>
    <property type="project" value="TreeGrafter"/>
</dbReference>
<dbReference type="Pfam" id="PF23147">
    <property type="entry name" value="GDH2_N"/>
    <property type="match status" value="1"/>
</dbReference>
<keyword evidence="3" id="KW-0520">NAD</keyword>
<dbReference type="InterPro" id="IPR056365">
    <property type="entry name" value="NAD-GDH_2nd"/>
</dbReference>
<comment type="caution">
    <text evidence="5">The sequence shown here is derived from an EMBL/GenBank/DDBJ whole genome shotgun (WGS) entry which is preliminary data.</text>
</comment>
<evidence type="ECO:0000256" key="1">
    <source>
        <dbReference type="ARBA" id="ARBA00006382"/>
    </source>
</evidence>
<dbReference type="EMBL" id="BSXU01002599">
    <property type="protein sequence ID" value="GMG38723.1"/>
    <property type="molecule type" value="Genomic_DNA"/>
</dbReference>
<dbReference type="PANTHER" id="PTHR11606:SF24">
    <property type="entry name" value="NAD-SPECIFIC GLUTAMATE DEHYDROGENASE"/>
    <property type="match status" value="1"/>
</dbReference>
<evidence type="ECO:0000256" key="3">
    <source>
        <dbReference type="ARBA" id="ARBA00023027"/>
    </source>
</evidence>
<evidence type="ECO:0000256" key="2">
    <source>
        <dbReference type="ARBA" id="ARBA00023002"/>
    </source>
</evidence>
<dbReference type="Pfam" id="PF00208">
    <property type="entry name" value="ELFV_dehydrog"/>
    <property type="match status" value="1"/>
</dbReference>
<evidence type="ECO:0000259" key="4">
    <source>
        <dbReference type="SMART" id="SM00839"/>
    </source>
</evidence>
<dbReference type="PROSITE" id="PS00074">
    <property type="entry name" value="GLFV_DEHYDROGENASE"/>
    <property type="match status" value="1"/>
</dbReference>
<dbReference type="InterPro" id="IPR036291">
    <property type="entry name" value="NAD(P)-bd_dom_sf"/>
</dbReference>
<dbReference type="GO" id="GO:0004352">
    <property type="term" value="F:glutamate dehydrogenase (NAD+) activity"/>
    <property type="evidence" value="ECO:0007669"/>
    <property type="project" value="TreeGrafter"/>
</dbReference>
<dbReference type="SMART" id="SM00839">
    <property type="entry name" value="ELFV_dehydrog"/>
    <property type="match status" value="1"/>
</dbReference>
<dbReference type="Pfam" id="PF23152">
    <property type="entry name" value="GDH_2nd"/>
    <property type="match status" value="1"/>
</dbReference>
<dbReference type="GO" id="GO:0005739">
    <property type="term" value="C:mitochondrion"/>
    <property type="evidence" value="ECO:0007669"/>
    <property type="project" value="TreeGrafter"/>
</dbReference>
<accession>A0A9W6Z242</accession>
<keyword evidence="6" id="KW-1185">Reference proteome</keyword>
<name>A0A9W6Z242_AMBMO</name>
<organism evidence="5 6">
    <name type="scientific">Ambrosiozyma monospora</name>
    <name type="common">Yeast</name>
    <name type="synonym">Endomycopsis monosporus</name>
    <dbReference type="NCBI Taxonomy" id="43982"/>
    <lineage>
        <taxon>Eukaryota</taxon>
        <taxon>Fungi</taxon>
        <taxon>Dikarya</taxon>
        <taxon>Ascomycota</taxon>
        <taxon>Saccharomycotina</taxon>
        <taxon>Pichiomycetes</taxon>
        <taxon>Pichiales</taxon>
        <taxon>Pichiaceae</taxon>
        <taxon>Ambrosiozyma</taxon>
    </lineage>
</organism>
<proteinExistence type="inferred from homology"/>
<protein>
    <submittedName>
        <fullName evidence="5">Unnamed protein product</fullName>
    </submittedName>
</protein>
<dbReference type="InterPro" id="IPR033524">
    <property type="entry name" value="Glu/Leu/Phe/Val_DH_AS"/>
</dbReference>
<dbReference type="SUPFAM" id="SSF53223">
    <property type="entry name" value="Aminoacid dehydrogenase-like, N-terminal domain"/>
    <property type="match status" value="1"/>
</dbReference>
<dbReference type="AlphaFoldDB" id="A0A9W6Z242"/>
<keyword evidence="2" id="KW-0560">Oxidoreductase</keyword>
<dbReference type="OrthoDB" id="184415at2759"/>
<gene>
    <name evidence="5" type="ORF">Amon01_000500900</name>
</gene>
<reference evidence="5" key="1">
    <citation type="submission" date="2023-04" db="EMBL/GenBank/DDBJ databases">
        <title>Ambrosiozyma monospora NBRC 1965.</title>
        <authorList>
            <person name="Ichikawa N."/>
            <person name="Sato H."/>
            <person name="Tonouchi N."/>
        </authorList>
    </citation>
    <scope>NUCLEOTIDE SEQUENCE</scope>
    <source>
        <strain evidence="5">NBRC 1965</strain>
    </source>
</reference>
<evidence type="ECO:0000313" key="6">
    <source>
        <dbReference type="Proteomes" id="UP001165063"/>
    </source>
</evidence>
<dbReference type="Gene3D" id="3.40.50.720">
    <property type="entry name" value="NAD(P)-binding Rossmann-like Domain"/>
    <property type="match status" value="1"/>
</dbReference>
<dbReference type="InterPro" id="IPR006096">
    <property type="entry name" value="Glu/Leu/Phe/Val/Trp_DH_C"/>
</dbReference>
<dbReference type="Proteomes" id="UP001165063">
    <property type="component" value="Unassembled WGS sequence"/>
</dbReference>
<evidence type="ECO:0000313" key="5">
    <source>
        <dbReference type="EMBL" id="GMG38723.1"/>
    </source>
</evidence>